<evidence type="ECO:0000256" key="1">
    <source>
        <dbReference type="ARBA" id="ARBA00008828"/>
    </source>
</evidence>
<dbReference type="AlphaFoldDB" id="A0A4Y7NJS7"/>
<dbReference type="SUPFAM" id="SSF46785">
    <property type="entry name" value="Winged helix' DNA-binding domain"/>
    <property type="match status" value="1"/>
</dbReference>
<dbReference type="SMART" id="SM00088">
    <property type="entry name" value="PINT"/>
    <property type="match status" value="1"/>
</dbReference>
<keyword evidence="4" id="KW-0648">Protein biosynthesis</keyword>
<dbReference type="GO" id="GO:0003743">
    <property type="term" value="F:translation initiation factor activity"/>
    <property type="evidence" value="ECO:0007669"/>
    <property type="project" value="UniProtKB-KW"/>
</dbReference>
<reference evidence="7" key="1">
    <citation type="submission" date="2018-08" db="EMBL/GenBank/DDBJ databases">
        <authorList>
            <person name="Cornetti L."/>
        </authorList>
    </citation>
    <scope>NUCLEOTIDE SEQUENCE</scope>
    <source>
        <strain evidence="7">CH-H-2</strain>
    </source>
</reference>
<dbReference type="InterPro" id="IPR006921">
    <property type="entry name" value="Interferon-rel_develop_reg_C"/>
</dbReference>
<feature type="region of interest" description="Disordered" evidence="5">
    <location>
        <begin position="243"/>
        <end position="267"/>
    </location>
</feature>
<dbReference type="Pfam" id="PF10602">
    <property type="entry name" value="RPN7"/>
    <property type="match status" value="1"/>
</dbReference>
<sequence length="715" mass="81329">MRIKKGDFKAASGYFLDTVSTFTSYELMEYSTFVRYTVYMGMIALPRNQLRDKIVRGSEILEVLHSLPDVKDYLFSLYNCQYADFFVNLAKVEQQMREDRYLASHYRFYVREMRIQGYTQLLESYRSLTLTYMAQAFGVTEEYIDKELARFIAAGRLHCRIDKVMSNITDWFYRPLYSSFQSDHYFEERSSPEGTSLEVKVLFLTSFIDWIFVDINFPTYILIESLDLKKLFKSKFLVGTMPKKGNKKSSSSHAAGSASSKSSVNQGMFGKSSGRAKLDLGGSDDDSLQDSASVISSVSENRSVLDDGVEVDGRTQVEILEDKLKEFIDLTTQKSSQGRVNSFEALCKAFSAKYMPDFVAGRRMTLLDCAEKGMRKGRGAEQESAVKLMALVCLQLGTIADSESIYREQKSYLLSLVADHSASPVARAQVCSTLGLCTFLADCDLPEIVQVMLALESIYSSSLRTTESVATSPDALRLYSAALSAWSLLLTLLTPRHIYDLSQTHIRRLVQLLDSTDVDLRIGAGEAIALIYEGARYFDEDFGFDLSTEEEEVEDDNRIQQRDVASRQTKEMDELCSKLRQLATDSHKYRAKKDRKQQRSSFRDILRAIEVWHSQENEAPDIRVKFGKETLDIDSWRCKQQYDSFCQLLGSGMNLHLAQNDLLREIFNLGNPLLDDGTSNSVKVKKVERHHMNMAAFKARSLTRGKNRDKRTAVF</sequence>
<dbReference type="PANTHER" id="PTHR12354">
    <property type="entry name" value="INTERFERON-RELATED DEVELOPMENTAL REGULATOR"/>
    <property type="match status" value="1"/>
</dbReference>
<dbReference type="Pfam" id="PF01399">
    <property type="entry name" value="PCI"/>
    <property type="match status" value="1"/>
</dbReference>
<gene>
    <name evidence="7" type="primary">EOG090X0ARF</name>
</gene>
<evidence type="ECO:0000256" key="3">
    <source>
        <dbReference type="ARBA" id="ARBA00022540"/>
    </source>
</evidence>
<keyword evidence="3" id="KW-0396">Initiation factor</keyword>
<accession>A0A4Y7NJS7</accession>
<feature type="domain" description="PCI" evidence="6">
    <location>
        <begin position="7"/>
        <end position="175"/>
    </location>
</feature>
<dbReference type="InterPro" id="IPR036390">
    <property type="entry name" value="WH_DNA-bd_sf"/>
</dbReference>
<dbReference type="PANTHER" id="PTHR12354:SF1">
    <property type="entry name" value="INTERFERON-RELATED DEVELOPMENTAL REGULATOR 1"/>
    <property type="match status" value="1"/>
</dbReference>
<evidence type="ECO:0000259" key="6">
    <source>
        <dbReference type="PROSITE" id="PS50250"/>
    </source>
</evidence>
<evidence type="ECO:0000256" key="4">
    <source>
        <dbReference type="ARBA" id="ARBA00022917"/>
    </source>
</evidence>
<name>A0A4Y7NJS7_9CRUS</name>
<organism evidence="7">
    <name type="scientific">Megafenestra aurita</name>
    <dbReference type="NCBI Taxonomy" id="2291010"/>
    <lineage>
        <taxon>Eukaryota</taxon>
        <taxon>Metazoa</taxon>
        <taxon>Ecdysozoa</taxon>
        <taxon>Arthropoda</taxon>
        <taxon>Crustacea</taxon>
        <taxon>Branchiopoda</taxon>
        <taxon>Diplostraca</taxon>
        <taxon>Cladocera</taxon>
        <taxon>Anomopoda</taxon>
        <taxon>Daphniidae</taxon>
        <taxon>Megafenestra</taxon>
    </lineage>
</organism>
<dbReference type="SUPFAM" id="SSF48371">
    <property type="entry name" value="ARM repeat"/>
    <property type="match status" value="1"/>
</dbReference>
<keyword evidence="2" id="KW-0963">Cytoplasm</keyword>
<dbReference type="Pfam" id="PF04836">
    <property type="entry name" value="IFRD_C"/>
    <property type="match status" value="1"/>
</dbReference>
<dbReference type="PROSITE" id="PS50250">
    <property type="entry name" value="PCI"/>
    <property type="match status" value="1"/>
</dbReference>
<dbReference type="InterPro" id="IPR007701">
    <property type="entry name" value="Interferon-rel_develop_reg_N"/>
</dbReference>
<evidence type="ECO:0000313" key="7">
    <source>
        <dbReference type="EMBL" id="SVE92565.1"/>
    </source>
</evidence>
<dbReference type="InterPro" id="IPR000717">
    <property type="entry name" value="PCI_dom"/>
</dbReference>
<feature type="compositionally biased region" description="Low complexity" evidence="5">
    <location>
        <begin position="248"/>
        <end position="263"/>
    </location>
</feature>
<protein>
    <submittedName>
        <fullName evidence="7">EOG090X0ARF</fullName>
    </submittedName>
</protein>
<dbReference type="InterPro" id="IPR039777">
    <property type="entry name" value="IFRD"/>
</dbReference>
<comment type="similarity">
    <text evidence="1">Belongs to the IFRD family.</text>
</comment>
<evidence type="ECO:0000256" key="2">
    <source>
        <dbReference type="ARBA" id="ARBA00022490"/>
    </source>
</evidence>
<dbReference type="InterPro" id="IPR016024">
    <property type="entry name" value="ARM-type_fold"/>
</dbReference>
<dbReference type="Gene3D" id="1.25.40.570">
    <property type="match status" value="1"/>
</dbReference>
<dbReference type="Pfam" id="PF05004">
    <property type="entry name" value="IFRD"/>
    <property type="match status" value="1"/>
</dbReference>
<evidence type="ECO:0000256" key="5">
    <source>
        <dbReference type="SAM" id="MobiDB-lite"/>
    </source>
</evidence>
<dbReference type="InterPro" id="IPR045135">
    <property type="entry name" value="Rpn7_N"/>
</dbReference>
<proteinExistence type="evidence at transcript level"/>
<dbReference type="EMBL" id="LR022946">
    <property type="protein sequence ID" value="SVE92565.1"/>
    <property type="molecule type" value="mRNA"/>
</dbReference>